<name>A0A7G9YS75_9EURY</name>
<feature type="compositionally biased region" description="Acidic residues" evidence="1">
    <location>
        <begin position="256"/>
        <end position="269"/>
    </location>
</feature>
<proteinExistence type="predicted"/>
<protein>
    <recommendedName>
        <fullName evidence="3">TIR domain-containing protein</fullName>
    </recommendedName>
</protein>
<dbReference type="AlphaFoldDB" id="A0A7G9YS75"/>
<dbReference type="Gene3D" id="3.40.50.10140">
    <property type="entry name" value="Toll/interleukin-1 receptor homology (TIR) domain"/>
    <property type="match status" value="1"/>
</dbReference>
<gene>
    <name evidence="2" type="ORF">CGMOHENL_00002</name>
</gene>
<dbReference type="EMBL" id="MT631454">
    <property type="protein sequence ID" value="QNO50859.1"/>
    <property type="molecule type" value="Genomic_DNA"/>
</dbReference>
<organism evidence="2">
    <name type="scientific">Candidatus Methanophagaceae archaeon ANME-1 ERB6</name>
    <dbReference type="NCBI Taxonomy" id="2759912"/>
    <lineage>
        <taxon>Archaea</taxon>
        <taxon>Methanobacteriati</taxon>
        <taxon>Methanobacteriota</taxon>
        <taxon>Stenosarchaea group</taxon>
        <taxon>Methanomicrobia</taxon>
        <taxon>Candidatus Methanophagales</taxon>
        <taxon>Candidatus Methanophagaceae</taxon>
    </lineage>
</organism>
<dbReference type="InterPro" id="IPR035897">
    <property type="entry name" value="Toll_tir_struct_dom_sf"/>
</dbReference>
<evidence type="ECO:0000313" key="2">
    <source>
        <dbReference type="EMBL" id="QNO50859.1"/>
    </source>
</evidence>
<evidence type="ECO:0000256" key="1">
    <source>
        <dbReference type="SAM" id="MobiDB-lite"/>
    </source>
</evidence>
<accession>A0A7G9YS75</accession>
<evidence type="ECO:0008006" key="3">
    <source>
        <dbReference type="Google" id="ProtNLM"/>
    </source>
</evidence>
<feature type="compositionally biased region" description="Basic and acidic residues" evidence="1">
    <location>
        <begin position="245"/>
        <end position="255"/>
    </location>
</feature>
<reference evidence="2" key="1">
    <citation type="submission" date="2020-06" db="EMBL/GenBank/DDBJ databases">
        <title>Unique genomic features of the anaerobic methanotrophic archaea.</title>
        <authorList>
            <person name="Chadwick G.L."/>
            <person name="Skennerton C.T."/>
            <person name="Laso-Perez R."/>
            <person name="Leu A.O."/>
            <person name="Speth D.R."/>
            <person name="Yu H."/>
            <person name="Morgan-Lang C."/>
            <person name="Hatzenpichler R."/>
            <person name="Goudeau D."/>
            <person name="Malmstrom R."/>
            <person name="Brazelton W.J."/>
            <person name="Woyke T."/>
            <person name="Hallam S.J."/>
            <person name="Tyson G.W."/>
            <person name="Wegener G."/>
            <person name="Boetius A."/>
            <person name="Orphan V."/>
        </authorList>
    </citation>
    <scope>NUCLEOTIDE SEQUENCE</scope>
</reference>
<feature type="region of interest" description="Disordered" evidence="1">
    <location>
        <begin position="229"/>
        <end position="269"/>
    </location>
</feature>
<sequence length="269" mass="30958">MKVFLGWSDTKSFETAQAFNEWLPKVIQAVDPFISSGIPKGKRWGKVLIDELEETKVGILCLTRENLDSNWLLYEAGALSKTKDAYVCTFLLDLKPTDIEEPLASFQHTIFEKDDIRKLIDTINKAVENSGERSLSENHLNIIFETFWPELKEELKNIVEKEAEVDQPIREEREILEEILAIVRAQERRQRQEERQIIPMIQSEHIIPFGEEMGIHEHPAYETSVWATPVERRSGVVSKTPIKTRRGEGLKKPPATEEDDTDNNEDSEG</sequence>